<dbReference type="Proteomes" id="UP001157034">
    <property type="component" value="Unassembled WGS sequence"/>
</dbReference>
<evidence type="ECO:0000313" key="3">
    <source>
        <dbReference type="Proteomes" id="UP001157034"/>
    </source>
</evidence>
<feature type="transmembrane region" description="Helical" evidence="1">
    <location>
        <begin position="231"/>
        <end position="251"/>
    </location>
</feature>
<keyword evidence="1" id="KW-1133">Transmembrane helix</keyword>
<evidence type="ECO:0000256" key="1">
    <source>
        <dbReference type="SAM" id="Phobius"/>
    </source>
</evidence>
<reference evidence="3" key="1">
    <citation type="journal article" date="2019" name="Int. J. Syst. Evol. Microbiol.">
        <title>The Global Catalogue of Microorganisms (GCM) 10K type strain sequencing project: providing services to taxonomists for standard genome sequencing and annotation.</title>
        <authorList>
            <consortium name="The Broad Institute Genomics Platform"/>
            <consortium name="The Broad Institute Genome Sequencing Center for Infectious Disease"/>
            <person name="Wu L."/>
            <person name="Ma J."/>
        </authorList>
    </citation>
    <scope>NUCLEOTIDE SEQUENCE [LARGE SCALE GENOMIC DNA]</scope>
    <source>
        <strain evidence="3">NBRC 108894</strain>
    </source>
</reference>
<dbReference type="SUPFAM" id="SSF81342">
    <property type="entry name" value="Transmembrane di-heme cytochromes"/>
    <property type="match status" value="1"/>
</dbReference>
<organism evidence="2 3">
    <name type="scientific">Pseudolysinimonas kribbensis</name>
    <dbReference type="NCBI Taxonomy" id="433641"/>
    <lineage>
        <taxon>Bacteria</taxon>
        <taxon>Bacillati</taxon>
        <taxon>Actinomycetota</taxon>
        <taxon>Actinomycetes</taxon>
        <taxon>Micrococcales</taxon>
        <taxon>Microbacteriaceae</taxon>
        <taxon>Pseudolysinimonas</taxon>
    </lineage>
</organism>
<dbReference type="RefSeq" id="WP_284253393.1">
    <property type="nucleotide sequence ID" value="NZ_BAAAQO010000002.1"/>
</dbReference>
<accession>A0ABQ6K5A1</accession>
<protein>
    <recommendedName>
        <fullName evidence="4">Cytochrome b561 bacterial/Ni-hydrogenase domain-containing protein</fullName>
    </recommendedName>
</protein>
<name>A0ABQ6K5A1_9MICO</name>
<dbReference type="Gene3D" id="1.20.950.20">
    <property type="entry name" value="Transmembrane di-heme cytochromes, Chain C"/>
    <property type="match status" value="1"/>
</dbReference>
<proteinExistence type="predicted"/>
<feature type="transmembrane region" description="Helical" evidence="1">
    <location>
        <begin position="120"/>
        <end position="143"/>
    </location>
</feature>
<sequence length="309" mass="33895">MSASGAAPARRRLLHLLWIVPAAAVAAVLVVVAAQAIRDSDAGHAFLTAFPGTSALPDWTPVGFPAWLAWQHGLTAFLLLFIVRSGWSIRYAGRPDTFWVRRNDGRIRTAGQPVRIGLQVWFHLALDALLILNGAIFYVLLFVTGQWVRVIPVHWDAVPNAVSALLQYASLHWPADDGWTNYNALQLISYGVVIFVLAPAAILTGIRLTPGFTVRLRPLDRVFPIRVARRIHVAVMVLFLAFIVVHVFLVLATGALRNLNHVYAVRDDASWAGAIVFAATVAVMVAAWFVLRPAVLRALAGTTGTIRRR</sequence>
<keyword evidence="3" id="KW-1185">Reference proteome</keyword>
<evidence type="ECO:0000313" key="2">
    <source>
        <dbReference type="EMBL" id="GMA94474.1"/>
    </source>
</evidence>
<keyword evidence="1" id="KW-0812">Transmembrane</keyword>
<feature type="transmembrane region" description="Helical" evidence="1">
    <location>
        <begin position="12"/>
        <end position="37"/>
    </location>
</feature>
<feature type="transmembrane region" description="Helical" evidence="1">
    <location>
        <begin position="187"/>
        <end position="210"/>
    </location>
</feature>
<feature type="transmembrane region" description="Helical" evidence="1">
    <location>
        <begin position="64"/>
        <end position="83"/>
    </location>
</feature>
<keyword evidence="1" id="KW-0472">Membrane</keyword>
<comment type="caution">
    <text evidence="2">The sequence shown here is derived from an EMBL/GenBank/DDBJ whole genome shotgun (WGS) entry which is preliminary data.</text>
</comment>
<feature type="transmembrane region" description="Helical" evidence="1">
    <location>
        <begin position="271"/>
        <end position="291"/>
    </location>
</feature>
<gene>
    <name evidence="2" type="ORF">GCM10025881_12980</name>
</gene>
<dbReference type="EMBL" id="BSVB01000001">
    <property type="protein sequence ID" value="GMA94474.1"/>
    <property type="molecule type" value="Genomic_DNA"/>
</dbReference>
<dbReference type="InterPro" id="IPR016174">
    <property type="entry name" value="Di-haem_cyt_TM"/>
</dbReference>
<evidence type="ECO:0008006" key="4">
    <source>
        <dbReference type="Google" id="ProtNLM"/>
    </source>
</evidence>